<keyword evidence="2" id="KW-1185">Reference proteome</keyword>
<dbReference type="STRING" id="282197.SAMN04488517_103299"/>
<organism evidence="1 2">
    <name type="scientific">Jannaschia rubra</name>
    <dbReference type="NCBI Taxonomy" id="282197"/>
    <lineage>
        <taxon>Bacteria</taxon>
        <taxon>Pseudomonadati</taxon>
        <taxon>Pseudomonadota</taxon>
        <taxon>Alphaproteobacteria</taxon>
        <taxon>Rhodobacterales</taxon>
        <taxon>Roseobacteraceae</taxon>
        <taxon>Jannaschia</taxon>
    </lineage>
</organism>
<dbReference type="EMBL" id="CXPG01000021">
    <property type="protein sequence ID" value="CTQ34047.1"/>
    <property type="molecule type" value="Genomic_DNA"/>
</dbReference>
<evidence type="ECO:0000313" key="2">
    <source>
        <dbReference type="Proteomes" id="UP000048908"/>
    </source>
</evidence>
<dbReference type="Proteomes" id="UP000048908">
    <property type="component" value="Unassembled WGS sequence"/>
</dbReference>
<protein>
    <submittedName>
        <fullName evidence="1">Uncharacterized protein</fullName>
    </submittedName>
</protein>
<dbReference type="AlphaFoldDB" id="A0A0M6XTX7"/>
<evidence type="ECO:0000313" key="1">
    <source>
        <dbReference type="EMBL" id="CTQ34047.1"/>
    </source>
</evidence>
<proteinExistence type="predicted"/>
<gene>
    <name evidence="1" type="ORF">JAN5088_02839</name>
</gene>
<name>A0A0M6XTX7_9RHOB</name>
<reference evidence="1 2" key="1">
    <citation type="submission" date="2015-07" db="EMBL/GenBank/DDBJ databases">
        <authorList>
            <person name="Noorani M."/>
        </authorList>
    </citation>
    <scope>NUCLEOTIDE SEQUENCE [LARGE SCALE GENOMIC DNA]</scope>
    <source>
        <strain evidence="1 2">CECT 5088</strain>
    </source>
</reference>
<sequence>MHGVKLLEQRATAQGFDRQAEDRVRISDMNGWTALGIPVTKAIG</sequence>
<accession>A0A0M6XTX7</accession>